<dbReference type="EMBL" id="AHOQ02000038">
    <property type="protein sequence ID" value="EMO44735.1"/>
    <property type="molecule type" value="Genomic_DNA"/>
</dbReference>
<gene>
    <name evidence="1" type="ORF">LEP1GSC187_0052</name>
</gene>
<sequence>MYTKTDLRFFFKSEFFKKRIQTESILDFTYRSIYLRLGDRFCYS</sequence>
<protein>
    <submittedName>
        <fullName evidence="1">Uncharacterized protein</fullName>
    </submittedName>
</protein>
<accession>M6UJL3</accession>
<reference evidence="1 2" key="1">
    <citation type="submission" date="2013-01" db="EMBL/GenBank/DDBJ databases">
        <authorList>
            <person name="Harkins D.M."/>
            <person name="Durkin A.S."/>
            <person name="Brinkac L.M."/>
            <person name="Haft D.H."/>
            <person name="Selengut J.D."/>
            <person name="Sanka R."/>
            <person name="DePew J."/>
            <person name="Purushe J."/>
            <person name="Matthias M.A."/>
            <person name="Vinetz J.M."/>
            <person name="Sutton G.G."/>
            <person name="Nierman W.C."/>
            <person name="Fouts D.E."/>
        </authorList>
    </citation>
    <scope>NUCLEOTIDE SEQUENCE [LARGE SCALE GENOMIC DNA]</scope>
    <source>
        <strain evidence="1 2">ZUN179</strain>
    </source>
</reference>
<comment type="caution">
    <text evidence="1">The sequence shown here is derived from an EMBL/GenBank/DDBJ whole genome shotgun (WGS) entry which is preliminary data.</text>
</comment>
<name>M6UJL3_9LEPT</name>
<dbReference type="Proteomes" id="UP000012160">
    <property type="component" value="Unassembled WGS sequence"/>
</dbReference>
<evidence type="ECO:0000313" key="1">
    <source>
        <dbReference type="EMBL" id="EMO44735.1"/>
    </source>
</evidence>
<dbReference type="AlphaFoldDB" id="M6UJL3"/>
<evidence type="ECO:0000313" key="2">
    <source>
        <dbReference type="Proteomes" id="UP000012160"/>
    </source>
</evidence>
<organism evidence="1 2">
    <name type="scientific">Leptospira santarosai str. ZUN179</name>
    <dbReference type="NCBI Taxonomy" id="1049985"/>
    <lineage>
        <taxon>Bacteria</taxon>
        <taxon>Pseudomonadati</taxon>
        <taxon>Spirochaetota</taxon>
        <taxon>Spirochaetia</taxon>
        <taxon>Leptospirales</taxon>
        <taxon>Leptospiraceae</taxon>
        <taxon>Leptospira</taxon>
    </lineage>
</organism>
<proteinExistence type="predicted"/>